<dbReference type="EMBL" id="MF467280">
    <property type="protein sequence ID" value="ATI21014.1"/>
    <property type="molecule type" value="Genomic_DNA"/>
</dbReference>
<evidence type="ECO:0000256" key="1">
    <source>
        <dbReference type="ARBA" id="ARBA00006884"/>
    </source>
</evidence>
<dbReference type="GO" id="GO:0006351">
    <property type="term" value="P:DNA-templated transcription"/>
    <property type="evidence" value="ECO:0007669"/>
    <property type="project" value="InterPro"/>
</dbReference>
<dbReference type="Gene3D" id="4.10.860.120">
    <property type="entry name" value="RNA polymerase II, clamp domain"/>
    <property type="match status" value="1"/>
</dbReference>
<keyword evidence="6" id="KW-0548">Nucleotidyltransferase</keyword>
<dbReference type="InterPro" id="IPR045867">
    <property type="entry name" value="DNA-dir_RpoC_beta_prime"/>
</dbReference>
<reference evidence="12" key="1">
    <citation type="journal article" date="2017" name="Virus Res.">
        <title>Complete genomic characterisation of two novel poxviruses (WKPV and EKPV) from western and eastern grey kangaroos.</title>
        <authorList>
            <person name="Bennett M."/>
            <person name="Tu S.L."/>
            <person name="Upton C."/>
            <person name="McArtor C."/>
            <person name="Gillett A."/>
            <person name="Laird T."/>
            <person name="O'Dea M."/>
        </authorList>
    </citation>
    <scope>NUCLEOTIDE SEQUENCE [LARGE SCALE GENOMIC DNA]</scope>
    <source>
        <strain evidence="12">Western Australia</strain>
    </source>
</reference>
<evidence type="ECO:0000313" key="13">
    <source>
        <dbReference type="Proteomes" id="UP000318778"/>
    </source>
</evidence>
<name>A0A2C9DSN1_9POXV</name>
<evidence type="ECO:0000256" key="6">
    <source>
        <dbReference type="ARBA" id="ARBA00022695"/>
    </source>
</evidence>
<dbReference type="Pfam" id="PF04983">
    <property type="entry name" value="RNA_pol_Rpb1_3"/>
    <property type="match status" value="1"/>
</dbReference>
<evidence type="ECO:0000256" key="5">
    <source>
        <dbReference type="ARBA" id="ARBA00022679"/>
    </source>
</evidence>
<comment type="subunit">
    <text evidence="9">The DNA-dependent RNA polymerase used for intermediate and late genes expression consists of eight subunits Rpo30/OPG66, Rpo7/OPG90, Rpo22/OPG103, Rpo147/OPG105, Rpo18/OPG119, Rpo19/OPG131, Rpo132/OPG151 and Rpo35/OPG156. The same holoenzyme, with the addition of the transcription-specificity factor OPG109, is used for early gene expression.</text>
</comment>
<dbReference type="Pfam" id="PF04998">
    <property type="entry name" value="RNA_pol_Rpb1_5"/>
    <property type="match status" value="1"/>
</dbReference>
<keyword evidence="5" id="KW-0808">Transferase</keyword>
<keyword evidence="4" id="KW-0240">DNA-directed RNA polymerase</keyword>
<proteinExistence type="inferred from homology"/>
<feature type="domain" description="RNA polymerase N-terminal" evidence="11">
    <location>
        <begin position="187"/>
        <end position="469"/>
    </location>
</feature>
<dbReference type="PANTHER" id="PTHR19376">
    <property type="entry name" value="DNA-DIRECTED RNA POLYMERASE"/>
    <property type="match status" value="1"/>
</dbReference>
<protein>
    <recommendedName>
        <fullName evidence="3">DNA-directed RNA polymerase 147 kDa polypeptide</fullName>
        <ecNumber evidence="2">2.7.7.6</ecNumber>
    </recommendedName>
</protein>
<dbReference type="Gene3D" id="2.40.40.20">
    <property type="match status" value="1"/>
</dbReference>
<dbReference type="InterPro" id="IPR007066">
    <property type="entry name" value="RNA_pol_Rpb1_3"/>
</dbReference>
<accession>A0A2C9DSN1</accession>
<evidence type="ECO:0000256" key="9">
    <source>
        <dbReference type="ARBA" id="ARBA00046483"/>
    </source>
</evidence>
<dbReference type="PANTHER" id="PTHR19376:SF32">
    <property type="entry name" value="DNA-DIRECTED RNA POLYMERASE III SUBUNIT RPC1"/>
    <property type="match status" value="1"/>
</dbReference>
<evidence type="ECO:0000256" key="4">
    <source>
        <dbReference type="ARBA" id="ARBA00022478"/>
    </source>
</evidence>
<keyword evidence="7" id="KW-0804">Transcription</keyword>
<evidence type="ECO:0000256" key="8">
    <source>
        <dbReference type="ARBA" id="ARBA00034678"/>
    </source>
</evidence>
<dbReference type="Pfam" id="PF05000">
    <property type="entry name" value="RNA_pol_Rpb1_4"/>
    <property type="match status" value="1"/>
</dbReference>
<dbReference type="InterPro" id="IPR038120">
    <property type="entry name" value="Rpb1_funnel_sf"/>
</dbReference>
<dbReference type="SMART" id="SM00663">
    <property type="entry name" value="RPOLA_N"/>
    <property type="match status" value="1"/>
</dbReference>
<sequence length="1289" mass="148148">MSVISRVSYSLYTQNEVNATDILINHIKNDEDVGTVKDSRLGAMDGILCKTCNRTEMECFGHWGKVRIYENYIIKPEYINEVIRILNHICVNCGLLRSREPYTLGDLSRLSSHELKKLKDKISSKKKSCWNNKCMQPYQKITFSKKKVCLVNKTDDFCVPNAFVYEKITSIHSLFWPLLEIFQDPANLFYKGYFLIPPLIIRPAISFWIDSIPKETNELTYLLGMIVKHCNVNADEATIQKAVIEYDNIKIIANNNTSSINLSYITSGKNNMIRSYMVARRKDQTARSVLGPDPELSINEVGVPEYVRNTLTEKVFVNAFTIAAIRGYFDRNEVKFYFNKRLGQLTRIKPNKFIKNKIHLLPGDWVEIRVQEFTNIIFGRQPSLHKYNVISSSVRRTLEDTIKIPPGIANSQNADFDGDEEWMILEQNPKCVIEQSILMYPTTLLKHDIHGMPVYGSIQDEILAAYVLFRERDLSSAEVLNILGRYGREFLTRGTLRASYSGRDVFRFLVDEDINYPGILRDGEVITENIDSNFVVAMKHMSLSGLISDFRSNIEGIAFIDKASYVFRRYLKVYGFSITFRNLCPDFEFVRRLHALNVEKIDLIKAAYRQYITDVANRVVIPLSRADEMDAVDSLLSNLTNLNVREIDRYMKEVTSRDPDNNLMRMSCAGYKVNPTELMYILGTYGQQRVDGEAIEHRVLGRVLPYYIPDSRDPEGKGYILNSLIQGLTGSQYYFAMLIARSQSTDIVCETSRTGTLARKIIKKMEDMIVNGYGQVVYGNTLIKYAANYTKILGSVCKPMELIFPDDSMTWYLEISSLWEKIRRGFVYNQRQKLARYILAPFNFKVFIKPVPPETAVRPKKLYDIIQAAMEDIRENYFFNVSDIDFIEYVFLTHLNPSRVSVDERTVELIFDKLYEKLNYTLGGGLPIGIISAQVLSEKFTQQALSSFHTTEKSGGVKRKLGFNEFNNLTNLSKNKTEIITLISDDISKLQTVKMNFEFVCLGELMPDISVSEEGAHHRVEIVVNRLYIKREHLTELVVESMLEKFVSFSVLVKDWGLETAVVDTYTVRFTILVSFLPPVELNKNKFMMMLPGAANKGKISKYKIPITEYRAYDDFNSTRTLYRLTVELMSLKELGIFDLLDVNVIPGVWNTYEIFGIESVKSYLCEALLNTYGEGLDYLYQPCDLLASLLCLNYEPESINKFKFGSVSAIKKATFGDNKALINAALHRRSEPVADNSSCHFFSKVPRVGTGYYKYFVNLEMLLRMEKNLSERMSTERMENIESRLDDF</sequence>
<keyword evidence="13" id="KW-1185">Reference proteome</keyword>
<organism evidence="12">
    <name type="scientific">Western grey kangaroopox virus</name>
    <dbReference type="NCBI Taxonomy" id="1566307"/>
    <lineage>
        <taxon>Viruses</taxon>
        <taxon>Varidnaviria</taxon>
        <taxon>Bamfordvirae</taxon>
        <taxon>Nucleocytoviricota</taxon>
        <taxon>Pokkesviricetes</taxon>
        <taxon>Chitovirales</taxon>
        <taxon>Poxviridae</taxon>
        <taxon>Chordopoxvirinae</taxon>
        <taxon>Macropopoxvirus</taxon>
        <taxon>Macropopoxvirus mfuliginosuspox</taxon>
        <taxon>Western kangaroopox virus</taxon>
    </lineage>
</organism>
<comment type="function">
    <text evidence="8">Part of the DNA-dependent RNA polymerase which catalyzes the transcription of viral DNA into RNA using the four ribonucleoside triphosphates as substrates. Responsible for the transcription of early, intermediate and late genes. DNA-dependent RNA polymerase associates with the early transcription factor (ETF), itself composed of OPG118 and OPG133, thereby allowing the early genes transcription. Late transcription, and probably also intermediate transcription, require newly synthesized RNA polymerase.</text>
</comment>
<dbReference type="InterPro" id="IPR000722">
    <property type="entry name" value="RNA_pol_asu"/>
</dbReference>
<comment type="similarity">
    <text evidence="1">Belongs to the poxviridae DNA-directed RNA polymerase 147 kDa subunit family.</text>
</comment>
<evidence type="ECO:0000256" key="2">
    <source>
        <dbReference type="ARBA" id="ARBA00012418"/>
    </source>
</evidence>
<evidence type="ECO:0000313" key="12">
    <source>
        <dbReference type="EMBL" id="ATI21014.1"/>
    </source>
</evidence>
<evidence type="ECO:0000256" key="3">
    <source>
        <dbReference type="ARBA" id="ARBA00021673"/>
    </source>
</evidence>
<dbReference type="InterPro" id="IPR044893">
    <property type="entry name" value="RNA_pol_Rpb1_clamp_domain"/>
</dbReference>
<dbReference type="Proteomes" id="UP000318778">
    <property type="component" value="Segment"/>
</dbReference>
<dbReference type="Gene3D" id="6.10.250.2940">
    <property type="match status" value="1"/>
</dbReference>
<comment type="catalytic activity">
    <reaction evidence="10">
        <text>RNA(n) + a ribonucleoside 5'-triphosphate = RNA(n+1) + diphosphate</text>
        <dbReference type="Rhea" id="RHEA:21248"/>
        <dbReference type="Rhea" id="RHEA-COMP:14527"/>
        <dbReference type="Rhea" id="RHEA-COMP:17342"/>
        <dbReference type="ChEBI" id="CHEBI:33019"/>
        <dbReference type="ChEBI" id="CHEBI:61557"/>
        <dbReference type="ChEBI" id="CHEBI:140395"/>
        <dbReference type="EC" id="2.7.7.6"/>
    </reaction>
</comment>
<dbReference type="GO" id="GO:0003677">
    <property type="term" value="F:DNA binding"/>
    <property type="evidence" value="ECO:0007669"/>
    <property type="project" value="InterPro"/>
</dbReference>
<evidence type="ECO:0000259" key="11">
    <source>
        <dbReference type="SMART" id="SM00663"/>
    </source>
</evidence>
<dbReference type="GO" id="GO:0003899">
    <property type="term" value="F:DNA-directed RNA polymerase activity"/>
    <property type="evidence" value="ECO:0007669"/>
    <property type="project" value="UniProtKB-EC"/>
</dbReference>
<dbReference type="Gene3D" id="1.10.132.30">
    <property type="match status" value="1"/>
</dbReference>
<dbReference type="SUPFAM" id="SSF64484">
    <property type="entry name" value="beta and beta-prime subunits of DNA dependent RNA-polymerase"/>
    <property type="match status" value="1"/>
</dbReference>
<dbReference type="Pfam" id="PF00623">
    <property type="entry name" value="RNA_pol_Rpb1_2"/>
    <property type="match status" value="1"/>
</dbReference>
<dbReference type="GO" id="GO:0000428">
    <property type="term" value="C:DNA-directed RNA polymerase complex"/>
    <property type="evidence" value="ECO:0007669"/>
    <property type="project" value="UniProtKB-KW"/>
</dbReference>
<evidence type="ECO:0000256" key="7">
    <source>
        <dbReference type="ARBA" id="ARBA00023163"/>
    </source>
</evidence>
<dbReference type="InterPro" id="IPR007081">
    <property type="entry name" value="RNA_pol_Rpb1_5"/>
</dbReference>
<dbReference type="InterPro" id="IPR006592">
    <property type="entry name" value="RNA_pol_N"/>
</dbReference>
<dbReference type="InterPro" id="IPR007083">
    <property type="entry name" value="RNA_pol_Rpb1_4"/>
</dbReference>
<evidence type="ECO:0000256" key="10">
    <source>
        <dbReference type="ARBA" id="ARBA00048552"/>
    </source>
</evidence>
<dbReference type="Gene3D" id="3.30.1490.180">
    <property type="entry name" value="RNA polymerase ii"/>
    <property type="match status" value="1"/>
</dbReference>
<dbReference type="EC" id="2.7.7.6" evidence="2"/>